<evidence type="ECO:0000256" key="8">
    <source>
        <dbReference type="ARBA" id="ARBA00023306"/>
    </source>
</evidence>
<reference evidence="11 12" key="1">
    <citation type="submission" date="2022-10" db="EMBL/GenBank/DDBJ databases">
        <title>Defluviimonas sp. nov., isolated from ocean surface water.</title>
        <authorList>
            <person name="He W."/>
            <person name="Wang L."/>
            <person name="Zhang D.-F."/>
        </authorList>
    </citation>
    <scope>NUCLEOTIDE SEQUENCE [LARGE SCALE GENOMIC DNA]</scope>
    <source>
        <strain evidence="11 12">WL0075</strain>
    </source>
</reference>
<evidence type="ECO:0000259" key="10">
    <source>
        <dbReference type="PROSITE" id="PS51779"/>
    </source>
</evidence>
<dbReference type="InterPro" id="IPR034746">
    <property type="entry name" value="POTRA"/>
</dbReference>
<sequence>MWALRRDRQARWQDPVRIDPAPSRLAYRLDRLWLTPLVRRFTRVGLPALALALAVGLYLKDEGRRTHLASGFAHLKQDLQERPEFMVTFMRIDGASDPVAAGIRAMLPVELPASSFRIDLETFRATIAQIDAVASVDLRIRPGGVLQVDVTERTAAILWRTPTGRLEMLDAEGHRVATLTAREARADLAVIAGDGAAEHVQEALTLLAQARPLAPRLRGLVLVGGRRWDLVLDRDQRILLPEANAIAALNHVIELDRAEDLLARDVTVVDMRNDYRPTIRLSEAAIASLRGETVDETRVNGQ</sequence>
<name>A0ABT2Z035_9RHOB</name>
<comment type="subcellular location">
    <subcellularLocation>
        <location evidence="9">Cell inner membrane</location>
        <topology evidence="9">Single-pass type II membrane protein</topology>
    </subcellularLocation>
    <subcellularLocation>
        <location evidence="1">Membrane</location>
    </subcellularLocation>
    <text evidence="9">Localizes to the division septum.</text>
</comment>
<dbReference type="RefSeq" id="WP_263720958.1">
    <property type="nucleotide sequence ID" value="NZ_JAOWLA010000005.1"/>
</dbReference>
<dbReference type="Pfam" id="PF03799">
    <property type="entry name" value="FtsQ_DivIB_C"/>
    <property type="match status" value="1"/>
</dbReference>
<dbReference type="InterPro" id="IPR005548">
    <property type="entry name" value="Cell_div_FtsQ/DivIB_C"/>
</dbReference>
<accession>A0ABT2Z035</accession>
<gene>
    <name evidence="9" type="primary">ftsQ</name>
    <name evidence="11" type="ORF">OE647_06765</name>
</gene>
<keyword evidence="12" id="KW-1185">Reference proteome</keyword>
<keyword evidence="7 9" id="KW-0472">Membrane</keyword>
<evidence type="ECO:0000256" key="1">
    <source>
        <dbReference type="ARBA" id="ARBA00004370"/>
    </source>
</evidence>
<keyword evidence="5 9" id="KW-0812">Transmembrane</keyword>
<dbReference type="InterPro" id="IPR026579">
    <property type="entry name" value="FtsQ"/>
</dbReference>
<dbReference type="Proteomes" id="UP001652503">
    <property type="component" value="Unassembled WGS sequence"/>
</dbReference>
<evidence type="ECO:0000256" key="6">
    <source>
        <dbReference type="ARBA" id="ARBA00022989"/>
    </source>
</evidence>
<evidence type="ECO:0000313" key="12">
    <source>
        <dbReference type="Proteomes" id="UP001652503"/>
    </source>
</evidence>
<keyword evidence="8 9" id="KW-0131">Cell cycle</keyword>
<keyword evidence="4 9" id="KW-0132">Cell division</keyword>
<keyword evidence="6 9" id="KW-1133">Transmembrane helix</keyword>
<dbReference type="EMBL" id="JAOWLA010000005">
    <property type="protein sequence ID" value="MCV2864440.1"/>
    <property type="molecule type" value="Genomic_DNA"/>
</dbReference>
<evidence type="ECO:0000256" key="3">
    <source>
        <dbReference type="ARBA" id="ARBA00022519"/>
    </source>
</evidence>
<organism evidence="11 12">
    <name type="scientific">Albidovulum sediminicola</name>
    <dbReference type="NCBI Taxonomy" id="2984331"/>
    <lineage>
        <taxon>Bacteria</taxon>
        <taxon>Pseudomonadati</taxon>
        <taxon>Pseudomonadota</taxon>
        <taxon>Alphaproteobacteria</taxon>
        <taxon>Rhodobacterales</taxon>
        <taxon>Paracoccaceae</taxon>
        <taxon>Albidovulum</taxon>
    </lineage>
</organism>
<dbReference type="PROSITE" id="PS51779">
    <property type="entry name" value="POTRA"/>
    <property type="match status" value="1"/>
</dbReference>
<evidence type="ECO:0000256" key="9">
    <source>
        <dbReference type="HAMAP-Rule" id="MF_00911"/>
    </source>
</evidence>
<feature type="domain" description="POTRA" evidence="10">
    <location>
        <begin position="85"/>
        <end position="153"/>
    </location>
</feature>
<evidence type="ECO:0000256" key="5">
    <source>
        <dbReference type="ARBA" id="ARBA00022692"/>
    </source>
</evidence>
<comment type="similarity">
    <text evidence="9">Belongs to the FtsQ/DivIB family. FtsQ subfamily.</text>
</comment>
<evidence type="ECO:0000256" key="4">
    <source>
        <dbReference type="ARBA" id="ARBA00022618"/>
    </source>
</evidence>
<dbReference type="PANTHER" id="PTHR35851:SF1">
    <property type="entry name" value="CELL DIVISION PROTEIN FTSQ"/>
    <property type="match status" value="1"/>
</dbReference>
<protein>
    <recommendedName>
        <fullName evidence="9">Cell division protein FtsQ</fullName>
    </recommendedName>
</protein>
<comment type="function">
    <text evidence="9">Essential cell division protein.</text>
</comment>
<evidence type="ECO:0000313" key="11">
    <source>
        <dbReference type="EMBL" id="MCV2864440.1"/>
    </source>
</evidence>
<keyword evidence="3 9" id="KW-0997">Cell inner membrane</keyword>
<dbReference type="PANTHER" id="PTHR35851">
    <property type="entry name" value="CELL DIVISION PROTEIN FTSQ"/>
    <property type="match status" value="1"/>
</dbReference>
<keyword evidence="2 9" id="KW-1003">Cell membrane</keyword>
<evidence type="ECO:0000256" key="7">
    <source>
        <dbReference type="ARBA" id="ARBA00023136"/>
    </source>
</evidence>
<dbReference type="GO" id="GO:0051301">
    <property type="term" value="P:cell division"/>
    <property type="evidence" value="ECO:0007669"/>
    <property type="project" value="UniProtKB-KW"/>
</dbReference>
<proteinExistence type="inferred from homology"/>
<dbReference type="HAMAP" id="MF_00911">
    <property type="entry name" value="FtsQ_subfam"/>
    <property type="match status" value="1"/>
</dbReference>
<comment type="caution">
    <text evidence="11">The sequence shown here is derived from an EMBL/GenBank/DDBJ whole genome shotgun (WGS) entry which is preliminary data.</text>
</comment>
<evidence type="ECO:0000256" key="2">
    <source>
        <dbReference type="ARBA" id="ARBA00022475"/>
    </source>
</evidence>